<evidence type="ECO:0000259" key="6">
    <source>
        <dbReference type="Pfam" id="PF00892"/>
    </source>
</evidence>
<reference evidence="7 8" key="1">
    <citation type="journal article" date="2015" name="Genome Announc.">
        <title>Complete genome sequences for 35 biothreat assay-relevant bacillus species.</title>
        <authorList>
            <person name="Johnson S.L."/>
            <person name="Daligault H.E."/>
            <person name="Davenport K.W."/>
            <person name="Jaissle J."/>
            <person name="Frey K.G."/>
            <person name="Ladner J.T."/>
            <person name="Broomall S.M."/>
            <person name="Bishop-Lilly K.A."/>
            <person name="Bruce D.C."/>
            <person name="Gibbons H.S."/>
            <person name="Coyne S.R."/>
            <person name="Lo C.C."/>
            <person name="Meincke L."/>
            <person name="Munk A.C."/>
            <person name="Koroleva G.I."/>
            <person name="Rosenzweig C.N."/>
            <person name="Palacios G.F."/>
            <person name="Redden C.L."/>
            <person name="Minogue T.D."/>
            <person name="Chain P.S."/>
        </authorList>
    </citation>
    <scope>NUCLEOTIDE SEQUENCE [LARGE SCALE GENOMIC DNA]</scope>
    <source>
        <strain evidence="8">ATCC 14581 / DSM 32 / JCM 2506 / NBRC 15308 / NCIMB 9376 / NCTC 10342 / NRRL B-14308 / VKM B-512</strain>
    </source>
</reference>
<evidence type="ECO:0000256" key="1">
    <source>
        <dbReference type="ARBA" id="ARBA00004127"/>
    </source>
</evidence>
<organism evidence="7 8">
    <name type="scientific">Priestia megaterium (strain ATCC 14581 / DSM 32 / CCUG 1817 / JCM 2506 / NBRC 15308 / NCIMB 9376 / NCTC 10342 / NRRL B-14308 / VKM B-512 / Ford 19)</name>
    <name type="common">Bacillus megaterium</name>
    <dbReference type="NCBI Taxonomy" id="1348623"/>
    <lineage>
        <taxon>Bacteria</taxon>
        <taxon>Bacillati</taxon>
        <taxon>Bacillota</taxon>
        <taxon>Bacilli</taxon>
        <taxon>Bacillales</taxon>
        <taxon>Bacillaceae</taxon>
        <taxon>Priestia</taxon>
    </lineage>
</organism>
<dbReference type="KEGG" id="bmeg:BG04_4762"/>
<dbReference type="Proteomes" id="UP000031829">
    <property type="component" value="Chromosome"/>
</dbReference>
<evidence type="ECO:0000256" key="2">
    <source>
        <dbReference type="ARBA" id="ARBA00007362"/>
    </source>
</evidence>
<dbReference type="GeneID" id="93642753"/>
<dbReference type="PANTHER" id="PTHR32322:SF2">
    <property type="entry name" value="EAMA DOMAIN-CONTAINING PROTEIN"/>
    <property type="match status" value="1"/>
</dbReference>
<comment type="similarity">
    <text evidence="2">Belongs to the EamA transporter family.</text>
</comment>
<gene>
    <name evidence="7" type="ORF">BG04_4762</name>
</gene>
<dbReference type="Gene3D" id="1.10.3730.20">
    <property type="match status" value="1"/>
</dbReference>
<keyword evidence="4" id="KW-1133">Transmembrane helix</keyword>
<dbReference type="PANTHER" id="PTHR32322">
    <property type="entry name" value="INNER MEMBRANE TRANSPORTER"/>
    <property type="match status" value="1"/>
</dbReference>
<evidence type="ECO:0000256" key="5">
    <source>
        <dbReference type="ARBA" id="ARBA00023136"/>
    </source>
</evidence>
<name>A0A0B6AM04_PRIM2</name>
<dbReference type="GO" id="GO:0016020">
    <property type="term" value="C:membrane"/>
    <property type="evidence" value="ECO:0007669"/>
    <property type="project" value="UniProtKB-SubCell"/>
</dbReference>
<dbReference type="InterPro" id="IPR037185">
    <property type="entry name" value="EmrE-like"/>
</dbReference>
<evidence type="ECO:0000256" key="4">
    <source>
        <dbReference type="ARBA" id="ARBA00022989"/>
    </source>
</evidence>
<dbReference type="SUPFAM" id="SSF103481">
    <property type="entry name" value="Multidrug resistance efflux transporter EmrE"/>
    <property type="match status" value="2"/>
</dbReference>
<protein>
    <submittedName>
        <fullName evidence="7">EamA-like transporter family protein</fullName>
    </submittedName>
</protein>
<sequence>MISKLTRIHVHLLFCLLAVIGGTTWAFQKTGLKDSLPLWSAGMRFLIASLIIALYLLLTKKMAVSKEVVIISVLNGILYFALPFGSVYWASVYLPSGLVSVLAASISVFALLFNRLFKGTPATKGQKLGVVMCLIGMSVVFGNQLFIQGNVIQIVAMIVILMAMLGSAFITVQVQSRIKSLPIMTFNSFSMLSGGVCLLIVSLFVENGNRTFSGISLISLLYLAIIGSVVGFSINIYLLKKWHISKATAHLFISPVIALYVGFVFLGETLNKQVYIGTAFVIAGVIFINLKKQIEKNTNNSTLKSSKNISAK</sequence>
<evidence type="ECO:0000313" key="7">
    <source>
        <dbReference type="EMBL" id="AJI22107.1"/>
    </source>
</evidence>
<dbReference type="EMBL" id="CP009920">
    <property type="protein sequence ID" value="AJI22107.1"/>
    <property type="molecule type" value="Genomic_DNA"/>
</dbReference>
<feature type="domain" description="EamA" evidence="6">
    <location>
        <begin position="156"/>
        <end position="289"/>
    </location>
</feature>
<accession>A0A0B6AM04</accession>
<keyword evidence="5" id="KW-0472">Membrane</keyword>
<dbReference type="Pfam" id="PF00892">
    <property type="entry name" value="EamA"/>
    <property type="match status" value="2"/>
</dbReference>
<dbReference type="InterPro" id="IPR050638">
    <property type="entry name" value="AA-Vitamin_Transporters"/>
</dbReference>
<dbReference type="AlphaFoldDB" id="A0A0B6AM04"/>
<feature type="domain" description="EamA" evidence="6">
    <location>
        <begin position="12"/>
        <end position="141"/>
    </location>
</feature>
<evidence type="ECO:0000256" key="3">
    <source>
        <dbReference type="ARBA" id="ARBA00022692"/>
    </source>
</evidence>
<dbReference type="RefSeq" id="WP_034652020.1">
    <property type="nucleotide sequence ID" value="NZ_BCVB01000004.1"/>
</dbReference>
<dbReference type="InterPro" id="IPR000620">
    <property type="entry name" value="EamA_dom"/>
</dbReference>
<evidence type="ECO:0000313" key="8">
    <source>
        <dbReference type="Proteomes" id="UP000031829"/>
    </source>
</evidence>
<dbReference type="HOGENOM" id="CLU_033863_5_1_9"/>
<keyword evidence="3" id="KW-0812">Transmembrane</keyword>
<proteinExistence type="inferred from homology"/>
<comment type="subcellular location">
    <subcellularLocation>
        <location evidence="1">Endomembrane system</location>
        <topology evidence="1">Multi-pass membrane protein</topology>
    </subcellularLocation>
</comment>